<feature type="modified residue" description="4-aspartylphosphate" evidence="2">
    <location>
        <position position="54"/>
    </location>
</feature>
<dbReference type="Proteomes" id="UP001139450">
    <property type="component" value="Unassembled WGS sequence"/>
</dbReference>
<comment type="caution">
    <text evidence="4">The sequence shown here is derived from an EMBL/GenBank/DDBJ whole genome shotgun (WGS) entry which is preliminary data.</text>
</comment>
<dbReference type="PROSITE" id="PS50110">
    <property type="entry name" value="RESPONSE_REGULATORY"/>
    <property type="match status" value="1"/>
</dbReference>
<feature type="domain" description="Response regulatory" evidence="3">
    <location>
        <begin position="5"/>
        <end position="119"/>
    </location>
</feature>
<dbReference type="PANTHER" id="PTHR44591:SF3">
    <property type="entry name" value="RESPONSE REGULATORY DOMAIN-CONTAINING PROTEIN"/>
    <property type="match status" value="1"/>
</dbReference>
<proteinExistence type="predicted"/>
<dbReference type="AlphaFoldDB" id="A0A9X2BCF4"/>
<dbReference type="InterPro" id="IPR001789">
    <property type="entry name" value="Sig_transdc_resp-reg_receiver"/>
</dbReference>
<evidence type="ECO:0000256" key="2">
    <source>
        <dbReference type="PROSITE-ProRule" id="PRU00169"/>
    </source>
</evidence>
<gene>
    <name evidence="4" type="ORF">MUY27_06005</name>
</gene>
<dbReference type="InterPro" id="IPR011006">
    <property type="entry name" value="CheY-like_superfamily"/>
</dbReference>
<evidence type="ECO:0000313" key="4">
    <source>
        <dbReference type="EMBL" id="MCJ8209253.1"/>
    </source>
</evidence>
<dbReference type="PANTHER" id="PTHR44591">
    <property type="entry name" value="STRESS RESPONSE REGULATOR PROTEIN 1"/>
    <property type="match status" value="1"/>
</dbReference>
<dbReference type="GO" id="GO:0000160">
    <property type="term" value="P:phosphorelay signal transduction system"/>
    <property type="evidence" value="ECO:0007669"/>
    <property type="project" value="InterPro"/>
</dbReference>
<reference evidence="4" key="1">
    <citation type="submission" date="2022-04" db="EMBL/GenBank/DDBJ databases">
        <title>Mucilaginibacter sp. RS28 isolated from freshwater.</title>
        <authorList>
            <person name="Ko S.-R."/>
        </authorList>
    </citation>
    <scope>NUCLEOTIDE SEQUENCE</scope>
    <source>
        <strain evidence="4">RS28</strain>
    </source>
</reference>
<organism evidence="4 5">
    <name type="scientific">Mucilaginibacter straminoryzae</name>
    <dbReference type="NCBI Taxonomy" id="2932774"/>
    <lineage>
        <taxon>Bacteria</taxon>
        <taxon>Pseudomonadati</taxon>
        <taxon>Bacteroidota</taxon>
        <taxon>Sphingobacteriia</taxon>
        <taxon>Sphingobacteriales</taxon>
        <taxon>Sphingobacteriaceae</taxon>
        <taxon>Mucilaginibacter</taxon>
    </lineage>
</organism>
<dbReference type="InterPro" id="IPR050595">
    <property type="entry name" value="Bact_response_regulator"/>
</dbReference>
<dbReference type="Pfam" id="PF00072">
    <property type="entry name" value="Response_reg"/>
    <property type="match status" value="1"/>
</dbReference>
<dbReference type="RefSeq" id="WP_245129082.1">
    <property type="nucleotide sequence ID" value="NZ_JALJEJ010000002.1"/>
</dbReference>
<evidence type="ECO:0000259" key="3">
    <source>
        <dbReference type="PROSITE" id="PS50110"/>
    </source>
</evidence>
<dbReference type="Gene3D" id="3.40.50.2300">
    <property type="match status" value="1"/>
</dbReference>
<protein>
    <submittedName>
        <fullName evidence="4">Response regulator</fullName>
    </submittedName>
</protein>
<keyword evidence="5" id="KW-1185">Reference proteome</keyword>
<accession>A0A9X2BCF4</accession>
<evidence type="ECO:0000256" key="1">
    <source>
        <dbReference type="ARBA" id="ARBA00022553"/>
    </source>
</evidence>
<dbReference type="SMART" id="SM00448">
    <property type="entry name" value="REC"/>
    <property type="match status" value="1"/>
</dbReference>
<name>A0A9X2BCF4_9SPHI</name>
<keyword evidence="1 2" id="KW-0597">Phosphoprotein</keyword>
<sequence length="123" mass="13654">MSKKKVLVCDDDTGILEMLELALESDETVIITESNSLNVIPLIEKEKPDLILLDLWMPVLSGDQILRAIRQQTDTQSLPVIIISASLDGAKIARENGANDFLAKPFDIDELFNRVCKQIEVGC</sequence>
<dbReference type="SUPFAM" id="SSF52172">
    <property type="entry name" value="CheY-like"/>
    <property type="match status" value="1"/>
</dbReference>
<dbReference type="EMBL" id="JALJEJ010000002">
    <property type="protein sequence ID" value="MCJ8209253.1"/>
    <property type="molecule type" value="Genomic_DNA"/>
</dbReference>
<evidence type="ECO:0000313" key="5">
    <source>
        <dbReference type="Proteomes" id="UP001139450"/>
    </source>
</evidence>